<gene>
    <name evidence="4" type="ORF">MAR_022142</name>
</gene>
<keyword evidence="5" id="KW-1185">Reference proteome</keyword>
<dbReference type="InterPro" id="IPR050333">
    <property type="entry name" value="SLRP"/>
</dbReference>
<dbReference type="InterPro" id="IPR011050">
    <property type="entry name" value="Pectin_lyase_fold/virulence"/>
</dbReference>
<protein>
    <submittedName>
        <fullName evidence="4">LIGO4-like protein</fullName>
    </submittedName>
</protein>
<dbReference type="SMART" id="SM00369">
    <property type="entry name" value="LRR_TYP"/>
    <property type="match status" value="8"/>
</dbReference>
<dbReference type="Proteomes" id="UP001164746">
    <property type="component" value="Chromosome 3"/>
</dbReference>
<dbReference type="PANTHER" id="PTHR45712">
    <property type="entry name" value="AGAP008170-PA"/>
    <property type="match status" value="1"/>
</dbReference>
<dbReference type="SUPFAM" id="SSF51126">
    <property type="entry name" value="Pectin lyase-like"/>
    <property type="match status" value="1"/>
</dbReference>
<dbReference type="InterPro" id="IPR003591">
    <property type="entry name" value="Leu-rich_rpt_typical-subtyp"/>
</dbReference>
<dbReference type="Gene3D" id="3.80.10.10">
    <property type="entry name" value="Ribonuclease Inhibitor"/>
    <property type="match status" value="3"/>
</dbReference>
<keyword evidence="2" id="KW-0677">Repeat</keyword>
<reference evidence="4" key="1">
    <citation type="submission" date="2022-11" db="EMBL/GenBank/DDBJ databases">
        <title>Centuries of genome instability and evolution in soft-shell clam transmissible cancer (bioRxiv).</title>
        <authorList>
            <person name="Hart S.F.M."/>
            <person name="Yonemitsu M.A."/>
            <person name="Giersch R.M."/>
            <person name="Beal B.F."/>
            <person name="Arriagada G."/>
            <person name="Davis B.W."/>
            <person name="Ostrander E.A."/>
            <person name="Goff S.P."/>
            <person name="Metzger M.J."/>
        </authorList>
    </citation>
    <scope>NUCLEOTIDE SEQUENCE</scope>
    <source>
        <strain evidence="4">MELC-2E11</strain>
        <tissue evidence="4">Siphon/mantle</tissue>
    </source>
</reference>
<evidence type="ECO:0000256" key="2">
    <source>
        <dbReference type="ARBA" id="ARBA00022737"/>
    </source>
</evidence>
<evidence type="ECO:0000313" key="4">
    <source>
        <dbReference type="EMBL" id="WAQ97769.1"/>
    </source>
</evidence>
<evidence type="ECO:0000256" key="3">
    <source>
        <dbReference type="SAM" id="MobiDB-lite"/>
    </source>
</evidence>
<dbReference type="PROSITE" id="PS51450">
    <property type="entry name" value="LRR"/>
    <property type="match status" value="1"/>
</dbReference>
<dbReference type="EMBL" id="CP111014">
    <property type="protein sequence ID" value="WAQ97769.1"/>
    <property type="molecule type" value="Genomic_DNA"/>
</dbReference>
<dbReference type="Pfam" id="PF13855">
    <property type="entry name" value="LRR_8"/>
    <property type="match status" value="3"/>
</dbReference>
<dbReference type="InterPro" id="IPR032675">
    <property type="entry name" value="LRR_dom_sf"/>
</dbReference>
<accession>A0ABY7DJA4</accession>
<organism evidence="4 5">
    <name type="scientific">Mya arenaria</name>
    <name type="common">Soft-shell clam</name>
    <dbReference type="NCBI Taxonomy" id="6604"/>
    <lineage>
        <taxon>Eukaryota</taxon>
        <taxon>Metazoa</taxon>
        <taxon>Spiralia</taxon>
        <taxon>Lophotrochozoa</taxon>
        <taxon>Mollusca</taxon>
        <taxon>Bivalvia</taxon>
        <taxon>Autobranchia</taxon>
        <taxon>Heteroconchia</taxon>
        <taxon>Euheterodonta</taxon>
        <taxon>Imparidentia</taxon>
        <taxon>Neoheterodontei</taxon>
        <taxon>Myida</taxon>
        <taxon>Myoidea</taxon>
        <taxon>Myidae</taxon>
        <taxon>Mya</taxon>
    </lineage>
</organism>
<keyword evidence="1" id="KW-0433">Leucine-rich repeat</keyword>
<sequence length="604" mass="67815">MMNNGGHRGYPETLDNHSQHTPFQTPATHVAKIQVSSYKGIHVAKIQVSSYKGIQVAKIQVSSCKGIHVERIQVSSYKGIYVARIQVSSYKGIHVEGIQVSSYKGIHVARIQVSSCKGIHVARIQVSSCKGIHVERIQVSSNKGIHVERIQVSSCDGIHVAKIQVSSCDGIHVARIQTSVSEDENNAYSDIITHAPVSYCVRVLKRESFANITVNELVLRKNPVKHIHNDVFQDLKDSLEVLDMDSSRIKIDTGLPFLQGLTNLKVLDLGYNQLKNKYKTFPSGIFAGLDLLSLRTLTLQALQMSNIDSGAFTGIEHLEQLDLSFNFLYEFPTELLSLKNLKDLKLYSNDIEFLRNNTFKGLQNLRQLLIGVNEIDTIEDGAFNDLENSIKELNFYHNPLYKVPSDAINGLKSLTKLSLVKTNLETVPNGTFDGEYQLTELHLDHNPGLQFSDEGMFYGIEDSLETLFIRTLNLTQLPLNVLQRLSKLKYLDASNNAIKQIDKDFFKGLQLQSIQLSWNKIRNIDHLAFTAFEKGVVINLHNNNLRDLSFILELDECTFDEVHVTGNSIKCDCGVEKVINSGLVTWGLTGECYVEEDKVKQLLI</sequence>
<evidence type="ECO:0000313" key="5">
    <source>
        <dbReference type="Proteomes" id="UP001164746"/>
    </source>
</evidence>
<name>A0ABY7DJA4_MYAAR</name>
<dbReference type="InterPro" id="IPR001611">
    <property type="entry name" value="Leu-rich_rpt"/>
</dbReference>
<dbReference type="PANTHER" id="PTHR45712:SF22">
    <property type="entry name" value="INSULIN-LIKE GROWTH FACTOR-BINDING PROTEIN COMPLEX ACID LABILE SUBUNIT"/>
    <property type="match status" value="1"/>
</dbReference>
<evidence type="ECO:0000256" key="1">
    <source>
        <dbReference type="ARBA" id="ARBA00022614"/>
    </source>
</evidence>
<proteinExistence type="predicted"/>
<feature type="region of interest" description="Disordered" evidence="3">
    <location>
        <begin position="1"/>
        <end position="22"/>
    </location>
</feature>
<dbReference type="SUPFAM" id="SSF52058">
    <property type="entry name" value="L domain-like"/>
    <property type="match status" value="1"/>
</dbReference>